<feature type="transmembrane region" description="Helical" evidence="8">
    <location>
        <begin position="80"/>
        <end position="101"/>
    </location>
</feature>
<dbReference type="Pfam" id="PF00528">
    <property type="entry name" value="BPD_transp_1"/>
    <property type="match status" value="2"/>
</dbReference>
<evidence type="ECO:0000256" key="5">
    <source>
        <dbReference type="ARBA" id="ARBA00022692"/>
    </source>
</evidence>
<comment type="subcellular location">
    <subcellularLocation>
        <location evidence="1">Cell inner membrane</location>
        <topology evidence="1">Multi-pass membrane protein</topology>
    </subcellularLocation>
    <subcellularLocation>
        <location evidence="8">Cell membrane</location>
        <topology evidence="8">Multi-pass membrane protein</topology>
    </subcellularLocation>
</comment>
<feature type="transmembrane region" description="Helical" evidence="8">
    <location>
        <begin position="51"/>
        <end position="73"/>
    </location>
</feature>
<evidence type="ECO:0000256" key="8">
    <source>
        <dbReference type="RuleBase" id="RU363032"/>
    </source>
</evidence>
<keyword evidence="7 8" id="KW-0472">Membrane</keyword>
<feature type="transmembrane region" description="Helical" evidence="8">
    <location>
        <begin position="178"/>
        <end position="200"/>
    </location>
</feature>
<comment type="caution">
    <text evidence="12">The sequence shown here is derived from an EMBL/GenBank/DDBJ whole genome shotgun (WGS) entry which is preliminary data.</text>
</comment>
<keyword evidence="2 8" id="KW-0813">Transport</keyword>
<dbReference type="Proteomes" id="UP000290849">
    <property type="component" value="Unassembled WGS sequence"/>
</dbReference>
<keyword evidence="4" id="KW-0997">Cell inner membrane</keyword>
<feature type="domain" description="ABC transmembrane type-1" evidence="11">
    <location>
        <begin position="45"/>
        <end position="250"/>
    </location>
</feature>
<evidence type="ECO:0000313" key="13">
    <source>
        <dbReference type="Proteomes" id="UP000290849"/>
    </source>
</evidence>
<dbReference type="EMBL" id="PYAL01000001">
    <property type="protein sequence ID" value="RXN92450.1"/>
    <property type="molecule type" value="Genomic_DNA"/>
</dbReference>
<reference evidence="12 13" key="1">
    <citation type="journal article" date="2017" name="Int. J. Syst. Evol. Microbiol.">
        <title>Achromobacter aloeverae sp. nov., isolated from the root of Aloe vera (L.) Burm.f.</title>
        <authorList>
            <person name="Kuncharoen N."/>
            <person name="Muramatsu Y."/>
            <person name="Shibata C."/>
            <person name="Kamakura Y."/>
            <person name="Nakagawa Y."/>
            <person name="Tanasupawat S."/>
        </authorList>
    </citation>
    <scope>NUCLEOTIDE SEQUENCE [LARGE SCALE GENOMIC DNA]</scope>
    <source>
        <strain evidence="12 13">AVA-1</strain>
    </source>
</reference>
<feature type="transmembrane region" description="Helical" evidence="8">
    <location>
        <begin position="370"/>
        <end position="390"/>
    </location>
</feature>
<feature type="region of interest" description="Disordered" evidence="9">
    <location>
        <begin position="538"/>
        <end position="564"/>
    </location>
</feature>
<feature type="compositionally biased region" description="Pro residues" evidence="9">
    <location>
        <begin position="539"/>
        <end position="548"/>
    </location>
</feature>
<feature type="signal peptide" evidence="10">
    <location>
        <begin position="1"/>
        <end position="22"/>
    </location>
</feature>
<feature type="transmembrane region" description="Helical" evidence="8">
    <location>
        <begin position="396"/>
        <end position="418"/>
    </location>
</feature>
<keyword evidence="13" id="KW-1185">Reference proteome</keyword>
<keyword evidence="10" id="KW-0732">Signal</keyword>
<name>A0A4V1MSL4_9BURK</name>
<dbReference type="GO" id="GO:0055085">
    <property type="term" value="P:transmembrane transport"/>
    <property type="evidence" value="ECO:0007669"/>
    <property type="project" value="InterPro"/>
</dbReference>
<feature type="compositionally biased region" description="Basic residues" evidence="9">
    <location>
        <begin position="552"/>
        <end position="564"/>
    </location>
</feature>
<dbReference type="PROSITE" id="PS50928">
    <property type="entry name" value="ABC_TM1"/>
    <property type="match status" value="2"/>
</dbReference>
<comment type="similarity">
    <text evidence="8">Belongs to the binding-protein-dependent transport system permease family.</text>
</comment>
<dbReference type="SUPFAM" id="SSF161098">
    <property type="entry name" value="MetI-like"/>
    <property type="match status" value="2"/>
</dbReference>
<evidence type="ECO:0000256" key="6">
    <source>
        <dbReference type="ARBA" id="ARBA00022989"/>
    </source>
</evidence>
<evidence type="ECO:0000256" key="9">
    <source>
        <dbReference type="SAM" id="MobiDB-lite"/>
    </source>
</evidence>
<keyword evidence="6 8" id="KW-1133">Transmembrane helix</keyword>
<keyword evidence="5 8" id="KW-0812">Transmembrane</keyword>
<evidence type="ECO:0000256" key="4">
    <source>
        <dbReference type="ARBA" id="ARBA00022519"/>
    </source>
</evidence>
<dbReference type="Gene3D" id="1.10.3720.10">
    <property type="entry name" value="MetI-like"/>
    <property type="match status" value="2"/>
</dbReference>
<dbReference type="PANTHER" id="PTHR43357:SF3">
    <property type="entry name" value="FE(3+)-TRANSPORT SYSTEM PERMEASE PROTEIN FBPB 2"/>
    <property type="match status" value="1"/>
</dbReference>
<evidence type="ECO:0000256" key="10">
    <source>
        <dbReference type="SAM" id="SignalP"/>
    </source>
</evidence>
<evidence type="ECO:0000256" key="7">
    <source>
        <dbReference type="ARBA" id="ARBA00023136"/>
    </source>
</evidence>
<accession>A0A4V1MSL4</accession>
<feature type="domain" description="ABC transmembrane type-1" evidence="11">
    <location>
        <begin position="324"/>
        <end position="531"/>
    </location>
</feature>
<dbReference type="FunFam" id="1.10.3720.10:FF:000088">
    <property type="entry name" value="Iron(III) ABC transporter, permease protein"/>
    <property type="match status" value="1"/>
</dbReference>
<evidence type="ECO:0000313" key="12">
    <source>
        <dbReference type="EMBL" id="RXN92450.1"/>
    </source>
</evidence>
<evidence type="ECO:0000256" key="3">
    <source>
        <dbReference type="ARBA" id="ARBA00022475"/>
    </source>
</evidence>
<evidence type="ECO:0000259" key="11">
    <source>
        <dbReference type="PROSITE" id="PS50928"/>
    </source>
</evidence>
<dbReference type="OrthoDB" id="9790211at2"/>
<protein>
    <submittedName>
        <fullName evidence="12">Iron ABC transporter permease</fullName>
    </submittedName>
</protein>
<feature type="transmembrane region" description="Helical" evidence="8">
    <location>
        <begin position="324"/>
        <end position="349"/>
    </location>
</feature>
<feature type="transmembrane region" description="Helical" evidence="8">
    <location>
        <begin position="231"/>
        <end position="251"/>
    </location>
</feature>
<organism evidence="12 13">
    <name type="scientific">Achromobacter aloeverae</name>
    <dbReference type="NCBI Taxonomy" id="1750518"/>
    <lineage>
        <taxon>Bacteria</taxon>
        <taxon>Pseudomonadati</taxon>
        <taxon>Pseudomonadota</taxon>
        <taxon>Betaproteobacteria</taxon>
        <taxon>Burkholderiales</taxon>
        <taxon>Alcaligenaceae</taxon>
        <taxon>Achromobacter</taxon>
    </lineage>
</organism>
<sequence>MPWSWAAALVALLVCAPLAALAGWALSGDTAHWAHLGRHVLPQAALNTGALLAGVGALTAFLGVGCAWLVSAYDFRGRRLLSWALLLPLAMPSYILAYAYLDLLHPIGPVQGALRALLGYDSPRQFRLPDLRSLPGAIFVLGCALYPYVYLSTRALFMTQAANVLEAARTLGAGGWGVFWRVALPMARPALAVGVSLALLETLNDIGASEFLGVQTLTVSVYTTWVTRSDLAGAAQIALAMLAGVLVLILLERRGRRRQRYAATQRPRPMQPRRLHGARAWLACGLGATPVLLGFVAPVLYLLWETQKRLHLAGGVSTQLWSAARNTVGVAAAATLATLACGLVVAWAARRVRESARGGALAWGPRAASLGYAIPGTVLAIGLLTPLTLFDDALDYLGLSTGQILMGSMTALVIAYVIRFLAIAAGSIEAGLARIPPSLEQAARLLGESAGGVLRRVHLPLLRPALATAALLVFVDAMKELPATLLLRPMNFDTLATWLYAEAARGTYEEGAIAALGIVAAGLLPVILLARAQAGPRLSSPPPAPAPGPKRLSSHPVHHHDRPA</sequence>
<dbReference type="InterPro" id="IPR000515">
    <property type="entry name" value="MetI-like"/>
</dbReference>
<feature type="chain" id="PRO_5020919196" evidence="10">
    <location>
        <begin position="23"/>
        <end position="564"/>
    </location>
</feature>
<dbReference type="CDD" id="cd06261">
    <property type="entry name" value="TM_PBP2"/>
    <property type="match status" value="2"/>
</dbReference>
<feature type="transmembrane region" description="Helical" evidence="8">
    <location>
        <begin position="280"/>
        <end position="304"/>
    </location>
</feature>
<feature type="transmembrane region" description="Helical" evidence="8">
    <location>
        <begin position="136"/>
        <end position="157"/>
    </location>
</feature>
<dbReference type="GO" id="GO:0005886">
    <property type="term" value="C:plasma membrane"/>
    <property type="evidence" value="ECO:0007669"/>
    <property type="project" value="UniProtKB-SubCell"/>
</dbReference>
<keyword evidence="3" id="KW-1003">Cell membrane</keyword>
<dbReference type="PANTHER" id="PTHR43357">
    <property type="entry name" value="INNER MEMBRANE ABC TRANSPORTER PERMEASE PROTEIN YDCV"/>
    <property type="match status" value="1"/>
</dbReference>
<gene>
    <name evidence="12" type="ORF">C7R54_01445</name>
</gene>
<evidence type="ECO:0000256" key="1">
    <source>
        <dbReference type="ARBA" id="ARBA00004429"/>
    </source>
</evidence>
<evidence type="ECO:0000256" key="2">
    <source>
        <dbReference type="ARBA" id="ARBA00022448"/>
    </source>
</evidence>
<feature type="transmembrane region" description="Helical" evidence="8">
    <location>
        <begin position="512"/>
        <end position="530"/>
    </location>
</feature>
<dbReference type="AlphaFoldDB" id="A0A4V1MSL4"/>
<proteinExistence type="inferred from homology"/>
<dbReference type="InterPro" id="IPR035906">
    <property type="entry name" value="MetI-like_sf"/>
</dbReference>